<protein>
    <recommendedName>
        <fullName evidence="6">DUF2938 domain-containing protein</fullName>
    </recommendedName>
</protein>
<dbReference type="InterPro" id="IPR021329">
    <property type="entry name" value="DUF2938"/>
</dbReference>
<organism evidence="3 4">
    <name type="scientific">Halomonas cupida</name>
    <dbReference type="NCBI Taxonomy" id="44933"/>
    <lineage>
        <taxon>Bacteria</taxon>
        <taxon>Pseudomonadati</taxon>
        <taxon>Pseudomonadota</taxon>
        <taxon>Gammaproteobacteria</taxon>
        <taxon>Oceanospirillales</taxon>
        <taxon>Halomonadaceae</taxon>
        <taxon>Halomonas</taxon>
    </lineage>
</organism>
<accession>A0A1M7I299</accession>
<keyword evidence="5" id="KW-1185">Reference proteome</keyword>
<keyword evidence="1" id="KW-1133">Transmembrane helix</keyword>
<feature type="transmembrane region" description="Helical" evidence="1">
    <location>
        <begin position="141"/>
        <end position="162"/>
    </location>
</feature>
<feature type="transmembrane region" description="Helical" evidence="1">
    <location>
        <begin position="6"/>
        <end position="25"/>
    </location>
</feature>
<dbReference type="EMBL" id="BJXU01000071">
    <property type="protein sequence ID" value="GEN23993.1"/>
    <property type="molecule type" value="Genomic_DNA"/>
</dbReference>
<feature type="transmembrane region" description="Helical" evidence="1">
    <location>
        <begin position="69"/>
        <end position="90"/>
    </location>
</feature>
<evidence type="ECO:0000313" key="2">
    <source>
        <dbReference type="EMBL" id="GEN23993.1"/>
    </source>
</evidence>
<dbReference type="EMBL" id="FRCA01000007">
    <property type="protein sequence ID" value="SHM34825.1"/>
    <property type="molecule type" value="Genomic_DNA"/>
</dbReference>
<sequence>MTGFLINVLMLGIGATAFMDIIALLQRRLFGTPSLNYAMVGRWLGHLSRGVFIHRPIGKSRPVRGEAALGWGAHYLIGVALAAVFLALAGADWLSRPTIMPALAFGVATVLIPFLVLQPGLGAGVAARKTPEPNTARLRSLLAHCSFGAGLWVTGLGGMLVLQGRGLL</sequence>
<reference evidence="2 5" key="2">
    <citation type="submission" date="2019-07" db="EMBL/GenBank/DDBJ databases">
        <title>Whole genome shotgun sequence of Halomonas cupida NBRC 102219.</title>
        <authorList>
            <person name="Hosoyama A."/>
            <person name="Uohara A."/>
            <person name="Ohji S."/>
            <person name="Ichikawa N."/>
        </authorList>
    </citation>
    <scope>NUCLEOTIDE SEQUENCE [LARGE SCALE GENOMIC DNA]</scope>
    <source>
        <strain evidence="2 5">NBRC 102219</strain>
    </source>
</reference>
<evidence type="ECO:0000313" key="5">
    <source>
        <dbReference type="Proteomes" id="UP000321726"/>
    </source>
</evidence>
<proteinExistence type="predicted"/>
<evidence type="ECO:0000313" key="3">
    <source>
        <dbReference type="EMBL" id="SHM34825.1"/>
    </source>
</evidence>
<dbReference type="Proteomes" id="UP000184123">
    <property type="component" value="Unassembled WGS sequence"/>
</dbReference>
<dbReference type="Pfam" id="PF11158">
    <property type="entry name" value="DUF2938"/>
    <property type="match status" value="1"/>
</dbReference>
<dbReference type="RefSeq" id="WP_073435794.1">
    <property type="nucleotide sequence ID" value="NZ_BJXU01000071.1"/>
</dbReference>
<reference evidence="3 4" key="1">
    <citation type="submission" date="2016-11" db="EMBL/GenBank/DDBJ databases">
        <authorList>
            <person name="Jaros S."/>
            <person name="Januszkiewicz K."/>
            <person name="Wedrychowicz H."/>
        </authorList>
    </citation>
    <scope>NUCLEOTIDE SEQUENCE [LARGE SCALE GENOMIC DNA]</scope>
    <source>
        <strain evidence="3 4">DSM 4740</strain>
    </source>
</reference>
<dbReference type="OrthoDB" id="9812539at2"/>
<evidence type="ECO:0000313" key="4">
    <source>
        <dbReference type="Proteomes" id="UP000184123"/>
    </source>
</evidence>
<feature type="transmembrane region" description="Helical" evidence="1">
    <location>
        <begin position="102"/>
        <end position="121"/>
    </location>
</feature>
<dbReference type="Proteomes" id="UP000321726">
    <property type="component" value="Unassembled WGS sequence"/>
</dbReference>
<dbReference type="AlphaFoldDB" id="A0A1M7I299"/>
<name>A0A1M7I299_9GAMM</name>
<evidence type="ECO:0008006" key="6">
    <source>
        <dbReference type="Google" id="ProtNLM"/>
    </source>
</evidence>
<keyword evidence="1" id="KW-0472">Membrane</keyword>
<evidence type="ECO:0000256" key="1">
    <source>
        <dbReference type="SAM" id="Phobius"/>
    </source>
</evidence>
<keyword evidence="1" id="KW-0812">Transmembrane</keyword>
<gene>
    <name evidence="2" type="ORF">HCU01_19420</name>
    <name evidence="3" type="ORF">SAMN05660971_02779</name>
</gene>